<protein>
    <submittedName>
        <fullName evidence="2">Vegetative cell wall protein gp1-like</fullName>
    </submittedName>
</protein>
<reference evidence="2" key="1">
    <citation type="journal article" date="2023" name="GigaByte">
        <title>Genome assembly of the bearded iris, Iris pallida Lam.</title>
        <authorList>
            <person name="Bruccoleri R.E."/>
            <person name="Oakeley E.J."/>
            <person name="Faust A.M.E."/>
            <person name="Altorfer M."/>
            <person name="Dessus-Babus S."/>
            <person name="Burckhardt D."/>
            <person name="Oertli M."/>
            <person name="Naumann U."/>
            <person name="Petersen F."/>
            <person name="Wong J."/>
        </authorList>
    </citation>
    <scope>NUCLEOTIDE SEQUENCE</scope>
    <source>
        <strain evidence="2">GSM-AAB239-AS_SAM_17_03QT</strain>
    </source>
</reference>
<dbReference type="Proteomes" id="UP001140949">
    <property type="component" value="Unassembled WGS sequence"/>
</dbReference>
<dbReference type="AlphaFoldDB" id="A0AAX6GM66"/>
<gene>
    <name evidence="2" type="ORF">M6B38_358490</name>
</gene>
<organism evidence="2 3">
    <name type="scientific">Iris pallida</name>
    <name type="common">Sweet iris</name>
    <dbReference type="NCBI Taxonomy" id="29817"/>
    <lineage>
        <taxon>Eukaryota</taxon>
        <taxon>Viridiplantae</taxon>
        <taxon>Streptophyta</taxon>
        <taxon>Embryophyta</taxon>
        <taxon>Tracheophyta</taxon>
        <taxon>Spermatophyta</taxon>
        <taxon>Magnoliopsida</taxon>
        <taxon>Liliopsida</taxon>
        <taxon>Asparagales</taxon>
        <taxon>Iridaceae</taxon>
        <taxon>Iridoideae</taxon>
        <taxon>Irideae</taxon>
        <taxon>Iris</taxon>
    </lineage>
</organism>
<feature type="region of interest" description="Disordered" evidence="1">
    <location>
        <begin position="1"/>
        <end position="51"/>
    </location>
</feature>
<evidence type="ECO:0000256" key="1">
    <source>
        <dbReference type="SAM" id="MobiDB-lite"/>
    </source>
</evidence>
<feature type="compositionally biased region" description="Low complexity" evidence="1">
    <location>
        <begin position="1"/>
        <end position="33"/>
    </location>
</feature>
<keyword evidence="3" id="KW-1185">Reference proteome</keyword>
<proteinExistence type="predicted"/>
<evidence type="ECO:0000313" key="3">
    <source>
        <dbReference type="Proteomes" id="UP001140949"/>
    </source>
</evidence>
<name>A0AAX6GM66_IRIPA</name>
<comment type="caution">
    <text evidence="2">The sequence shown here is derived from an EMBL/GenBank/DDBJ whole genome shotgun (WGS) entry which is preliminary data.</text>
</comment>
<evidence type="ECO:0000313" key="2">
    <source>
        <dbReference type="EMBL" id="KAJ6829331.1"/>
    </source>
</evidence>
<dbReference type="EMBL" id="JANAVB010018797">
    <property type="protein sequence ID" value="KAJ6829331.1"/>
    <property type="molecule type" value="Genomic_DNA"/>
</dbReference>
<accession>A0AAX6GM66</accession>
<reference evidence="2" key="2">
    <citation type="submission" date="2023-04" db="EMBL/GenBank/DDBJ databases">
        <authorList>
            <person name="Bruccoleri R.E."/>
            <person name="Oakeley E.J."/>
            <person name="Faust A.-M."/>
            <person name="Dessus-Babus S."/>
            <person name="Altorfer M."/>
            <person name="Burckhardt D."/>
            <person name="Oertli M."/>
            <person name="Naumann U."/>
            <person name="Petersen F."/>
            <person name="Wong J."/>
        </authorList>
    </citation>
    <scope>NUCLEOTIDE SEQUENCE</scope>
    <source>
        <strain evidence="2">GSM-AAB239-AS_SAM_17_03QT</strain>
        <tissue evidence="2">Leaf</tissue>
    </source>
</reference>
<sequence length="106" mass="11250">MAVGHLHLLHLPPPSSTLGPPSSCLTTSSTSSTVRARASNPRDRPPLPAPDTAITAAAVDVNSFLLAVVALRQVRMEAGGVVHHFYPTTPSFLKQVEMAKREGDNK</sequence>